<accession>A0ABT8LCG3</accession>
<comment type="caution">
    <text evidence="5">The sequence shown here is derived from an EMBL/GenBank/DDBJ whole genome shotgun (WGS) entry which is preliminary data.</text>
</comment>
<dbReference type="Pfam" id="PF00501">
    <property type="entry name" value="AMP-binding"/>
    <property type="match status" value="1"/>
</dbReference>
<dbReference type="InterPro" id="IPR042099">
    <property type="entry name" value="ANL_N_sf"/>
</dbReference>
<gene>
    <name evidence="5" type="ORF">QQ020_25570</name>
</gene>
<dbReference type="Pfam" id="PF13193">
    <property type="entry name" value="AMP-binding_C"/>
    <property type="match status" value="1"/>
</dbReference>
<dbReference type="PANTHER" id="PTHR43201:SF5">
    <property type="entry name" value="MEDIUM-CHAIN ACYL-COA LIGASE ACSF2, MITOCHONDRIAL"/>
    <property type="match status" value="1"/>
</dbReference>
<dbReference type="Gene3D" id="3.30.300.30">
    <property type="match status" value="1"/>
</dbReference>
<dbReference type="InterPro" id="IPR045851">
    <property type="entry name" value="AMP-bd_C_sf"/>
</dbReference>
<dbReference type="CDD" id="cd04433">
    <property type="entry name" value="AFD_class_I"/>
    <property type="match status" value="1"/>
</dbReference>
<comment type="similarity">
    <text evidence="1">Belongs to the ATP-dependent AMP-binding enzyme family.</text>
</comment>
<dbReference type="InterPro" id="IPR000873">
    <property type="entry name" value="AMP-dep_synth/lig_dom"/>
</dbReference>
<feature type="domain" description="AMP-binding enzyme C-terminal" evidence="4">
    <location>
        <begin position="333"/>
        <end position="407"/>
    </location>
</feature>
<evidence type="ECO:0000313" key="6">
    <source>
        <dbReference type="Proteomes" id="UP001172083"/>
    </source>
</evidence>
<dbReference type="GO" id="GO:0016874">
    <property type="term" value="F:ligase activity"/>
    <property type="evidence" value="ECO:0007669"/>
    <property type="project" value="UniProtKB-KW"/>
</dbReference>
<proteinExistence type="inferred from homology"/>
<evidence type="ECO:0000256" key="2">
    <source>
        <dbReference type="ARBA" id="ARBA00022598"/>
    </source>
</evidence>
<keyword evidence="2 5" id="KW-0436">Ligase</keyword>
<name>A0ABT8LCG3_9BACT</name>
<protein>
    <submittedName>
        <fullName evidence="5">Fatty acid--CoA ligase family protein</fullName>
    </submittedName>
</protein>
<dbReference type="RefSeq" id="WP_346760804.1">
    <property type="nucleotide sequence ID" value="NZ_JAUJEB010000006.1"/>
</dbReference>
<dbReference type="Proteomes" id="UP001172083">
    <property type="component" value="Unassembled WGS sequence"/>
</dbReference>
<dbReference type="PANTHER" id="PTHR43201">
    <property type="entry name" value="ACYL-COA SYNTHETASE"/>
    <property type="match status" value="1"/>
</dbReference>
<dbReference type="EMBL" id="JAUJEB010000006">
    <property type="protein sequence ID" value="MDN5215474.1"/>
    <property type="molecule type" value="Genomic_DNA"/>
</dbReference>
<evidence type="ECO:0000313" key="5">
    <source>
        <dbReference type="EMBL" id="MDN5215474.1"/>
    </source>
</evidence>
<keyword evidence="6" id="KW-1185">Reference proteome</keyword>
<dbReference type="SUPFAM" id="SSF56801">
    <property type="entry name" value="Acetyl-CoA synthetase-like"/>
    <property type="match status" value="1"/>
</dbReference>
<sequence length="411" mass="46833">MSDKYFYIDCQRGLKVEFNKLIDDVNESSTYSKYCLTHDYYQIFKNIIVSLLIDKPIYLLDYDFSTEEINQLTGIDIKNQSLQSIAIKEVNNIDDLIKRIKKVQKWRVFLFTSGTTGVPKKISHNFSSITRMVKVTEKHANDVWGFAYNPTHMAGMQVFFQALLNKNTIVRLFGLSKDEIIKSIANEKVTHISATPTFYRLLLPVEQQITSVKRVTSGGEKLDVNIANKLRVAFVNAKILNVYASTEAGTIFASEGEIFSINQIHENLIKIVNEELYIKADLLGNSDNYKLEGDWYATGDLVEIISESPLKFRFSSRKNEMINVGGYKVNPYEVEDALLSIESISNALVYSKKNSVLGNIVCADIVCDNKSLSIPEISKILRTKIQEFKIPRIINFVTKVEQTRTGKKIRK</sequence>
<evidence type="ECO:0000259" key="4">
    <source>
        <dbReference type="Pfam" id="PF13193"/>
    </source>
</evidence>
<organism evidence="5 6">
    <name type="scientific">Agaribacillus aureus</name>
    <dbReference type="NCBI Taxonomy" id="3051825"/>
    <lineage>
        <taxon>Bacteria</taxon>
        <taxon>Pseudomonadati</taxon>
        <taxon>Bacteroidota</taxon>
        <taxon>Cytophagia</taxon>
        <taxon>Cytophagales</taxon>
        <taxon>Splendidivirgaceae</taxon>
        <taxon>Agaribacillus</taxon>
    </lineage>
</organism>
<reference evidence="5" key="1">
    <citation type="submission" date="2023-06" db="EMBL/GenBank/DDBJ databases">
        <title>Genomic of Agaribacillus aureum.</title>
        <authorList>
            <person name="Wang G."/>
        </authorList>
    </citation>
    <scope>NUCLEOTIDE SEQUENCE</scope>
    <source>
        <strain evidence="5">BMA12</strain>
    </source>
</reference>
<feature type="domain" description="AMP-dependent synthetase/ligase" evidence="3">
    <location>
        <begin position="107"/>
        <end position="254"/>
    </location>
</feature>
<evidence type="ECO:0000259" key="3">
    <source>
        <dbReference type="Pfam" id="PF00501"/>
    </source>
</evidence>
<dbReference type="InterPro" id="IPR025110">
    <property type="entry name" value="AMP-bd_C"/>
</dbReference>
<evidence type="ECO:0000256" key="1">
    <source>
        <dbReference type="ARBA" id="ARBA00006432"/>
    </source>
</evidence>
<dbReference type="Gene3D" id="3.40.50.12780">
    <property type="entry name" value="N-terminal domain of ligase-like"/>
    <property type="match status" value="1"/>
</dbReference>